<evidence type="ECO:0000313" key="3">
    <source>
        <dbReference type="Proteomes" id="UP001056201"/>
    </source>
</evidence>
<feature type="region of interest" description="Disordered" evidence="1">
    <location>
        <begin position="256"/>
        <end position="282"/>
    </location>
</feature>
<reference evidence="2" key="1">
    <citation type="submission" date="2022-05" db="EMBL/GenBank/DDBJ databases">
        <title>An RpoN-dependent PEP-CTERM gene is involved in floc formation of an Aquincola tertiaricarbonis strain.</title>
        <authorList>
            <person name="Qiu D."/>
            <person name="Xia M."/>
        </authorList>
    </citation>
    <scope>NUCLEOTIDE SEQUENCE</scope>
    <source>
        <strain evidence="2">RN12</strain>
    </source>
</reference>
<evidence type="ECO:0000313" key="2">
    <source>
        <dbReference type="EMBL" id="URI08951.1"/>
    </source>
</evidence>
<sequence length="282" mass="30193">MSAGKDVSAVAAPQAPAGAAAPAKLQRNNLTLWDSVRTPDPAHTKPFKRSGGFEGTAINAVYLVRCATELWGPIGGAWGPEIISERMLEGAPIVAKDGVTVIGRELIHVLQIELRYPDGRVPAFGQTTFVGTNKYGAYTDEEAPKKSLTDAMTKALSWLGFGADVHMSMFDDNKYLNEVRARKAAQQKEAEKEAEKEPAAAAYDPDNPPWYASHLQAIQEAHNGKAASTAWTAAKKAAQERRDTDAYALLKEAAEATSRRLAQPASTPAAESTTSASTKAKK</sequence>
<feature type="region of interest" description="Disordered" evidence="1">
    <location>
        <begin position="186"/>
        <end position="208"/>
    </location>
</feature>
<name>A0ABY4SA84_AQUTE</name>
<accession>A0ABY4SA84</accession>
<evidence type="ECO:0000256" key="1">
    <source>
        <dbReference type="SAM" id="MobiDB-lite"/>
    </source>
</evidence>
<keyword evidence="3" id="KW-1185">Reference proteome</keyword>
<proteinExistence type="predicted"/>
<dbReference type="EMBL" id="CP097636">
    <property type="protein sequence ID" value="URI08951.1"/>
    <property type="molecule type" value="Genomic_DNA"/>
</dbReference>
<protein>
    <submittedName>
        <fullName evidence="2">Uncharacterized protein</fullName>
    </submittedName>
</protein>
<feature type="compositionally biased region" description="Low complexity" evidence="1">
    <location>
        <begin position="199"/>
        <end position="208"/>
    </location>
</feature>
<dbReference type="Proteomes" id="UP001056201">
    <property type="component" value="Chromosome 2"/>
</dbReference>
<gene>
    <name evidence="2" type="ORF">MW290_25620</name>
</gene>
<feature type="compositionally biased region" description="Low complexity" evidence="1">
    <location>
        <begin position="264"/>
        <end position="282"/>
    </location>
</feature>
<feature type="compositionally biased region" description="Basic and acidic residues" evidence="1">
    <location>
        <begin position="186"/>
        <end position="198"/>
    </location>
</feature>
<dbReference type="RefSeq" id="WP_250197169.1">
    <property type="nucleotide sequence ID" value="NZ_CP097636.1"/>
</dbReference>
<organism evidence="2 3">
    <name type="scientific">Aquincola tertiaricarbonis</name>
    <dbReference type="NCBI Taxonomy" id="391953"/>
    <lineage>
        <taxon>Bacteria</taxon>
        <taxon>Pseudomonadati</taxon>
        <taxon>Pseudomonadota</taxon>
        <taxon>Betaproteobacteria</taxon>
        <taxon>Burkholderiales</taxon>
        <taxon>Sphaerotilaceae</taxon>
        <taxon>Aquincola</taxon>
    </lineage>
</organism>